<dbReference type="GO" id="GO:0005789">
    <property type="term" value="C:endoplasmic reticulum membrane"/>
    <property type="evidence" value="ECO:0007669"/>
    <property type="project" value="UniProtKB-SubCell"/>
</dbReference>
<proteinExistence type="predicted"/>
<feature type="transmembrane region" description="Helical" evidence="21">
    <location>
        <begin position="763"/>
        <end position="785"/>
    </location>
</feature>
<organism evidence="23 24">
    <name type="scientific">Bos mutus grunniens</name>
    <name type="common">Wild yak</name>
    <name type="synonym">Bos grunniens</name>
    <dbReference type="NCBI Taxonomy" id="30521"/>
    <lineage>
        <taxon>Eukaryota</taxon>
        <taxon>Metazoa</taxon>
        <taxon>Chordata</taxon>
        <taxon>Craniata</taxon>
        <taxon>Vertebrata</taxon>
        <taxon>Euteleostomi</taxon>
        <taxon>Mammalia</taxon>
        <taxon>Eutheria</taxon>
        <taxon>Laurasiatheria</taxon>
        <taxon>Artiodactyla</taxon>
        <taxon>Ruminantia</taxon>
        <taxon>Pecora</taxon>
        <taxon>Bovidae</taxon>
        <taxon>Bovinae</taxon>
        <taxon>Bos</taxon>
    </lineage>
</organism>
<dbReference type="CDD" id="cd16702">
    <property type="entry name" value="RING_CH-C4HC3_MARCH6"/>
    <property type="match status" value="1"/>
</dbReference>
<dbReference type="SMART" id="SM00744">
    <property type="entry name" value="RINGv"/>
    <property type="match status" value="1"/>
</dbReference>
<evidence type="ECO:0000256" key="16">
    <source>
        <dbReference type="ARBA" id="ARBA00064724"/>
    </source>
</evidence>
<feature type="transmembrane region" description="Helical" evidence="21">
    <location>
        <begin position="332"/>
        <end position="356"/>
    </location>
</feature>
<comment type="catalytic activity">
    <reaction evidence="1">
        <text>S-ubiquitinyl-[E2 ubiquitin-conjugating enzyme]-L-cysteine + [acceptor protein]-L-lysine = [E2 ubiquitin-conjugating enzyme]-L-cysteine + N(6)-ubiquitinyl-[acceptor protein]-L-lysine.</text>
        <dbReference type="EC" id="2.3.2.27"/>
    </reaction>
</comment>
<evidence type="ECO:0000256" key="1">
    <source>
        <dbReference type="ARBA" id="ARBA00000900"/>
    </source>
</evidence>
<feature type="transmembrane region" description="Helical" evidence="21">
    <location>
        <begin position="101"/>
        <end position="127"/>
    </location>
</feature>
<evidence type="ECO:0000256" key="9">
    <source>
        <dbReference type="ARBA" id="ARBA00022786"/>
    </source>
</evidence>
<evidence type="ECO:0000313" key="24">
    <source>
        <dbReference type="Proteomes" id="UP000694520"/>
    </source>
</evidence>
<feature type="transmembrane region" description="Helical" evidence="21">
    <location>
        <begin position="139"/>
        <end position="163"/>
    </location>
</feature>
<dbReference type="GO" id="GO:0070936">
    <property type="term" value="P:protein K48-linked ubiquitination"/>
    <property type="evidence" value="ECO:0007669"/>
    <property type="project" value="Ensembl"/>
</dbReference>
<dbReference type="Pfam" id="PF23113">
    <property type="entry name" value="MARCHF6_C"/>
    <property type="match status" value="1"/>
</dbReference>
<reference evidence="23" key="1">
    <citation type="submission" date="2019-05" db="EMBL/GenBank/DDBJ databases">
        <authorList>
            <person name="Zhang S."/>
            <person name="Liu J."/>
        </authorList>
    </citation>
    <scope>NUCLEOTIDE SEQUENCE [LARGE SCALE GENOMIC DNA]</scope>
</reference>
<keyword evidence="13 21" id="KW-1133">Transmembrane helix</keyword>
<keyword evidence="15 21" id="KW-0472">Membrane</keyword>
<evidence type="ECO:0000256" key="15">
    <source>
        <dbReference type="ARBA" id="ARBA00023136"/>
    </source>
</evidence>
<evidence type="ECO:0000259" key="22">
    <source>
        <dbReference type="PROSITE" id="PS51292"/>
    </source>
</evidence>
<dbReference type="InterPro" id="IPR011016">
    <property type="entry name" value="Znf_RING-CH"/>
</dbReference>
<evidence type="ECO:0000256" key="20">
    <source>
        <dbReference type="SAM" id="MobiDB-lite"/>
    </source>
</evidence>
<feature type="transmembrane region" description="Helical" evidence="21">
    <location>
        <begin position="805"/>
        <end position="828"/>
    </location>
</feature>
<evidence type="ECO:0000256" key="21">
    <source>
        <dbReference type="SAM" id="Phobius"/>
    </source>
</evidence>
<dbReference type="InterPro" id="IPR013083">
    <property type="entry name" value="Znf_RING/FYVE/PHD"/>
</dbReference>
<dbReference type="EC" id="2.3.2.27" evidence="4"/>
<accession>A0A8B9XS80</accession>
<dbReference type="GO" id="GO:0036503">
    <property type="term" value="P:ERAD pathway"/>
    <property type="evidence" value="ECO:0007669"/>
    <property type="project" value="TreeGrafter"/>
</dbReference>
<dbReference type="PANTHER" id="PTHR13145:SF0">
    <property type="entry name" value="E3 UBIQUITIN-PROTEIN LIGASE MARCHF6"/>
    <property type="match status" value="1"/>
</dbReference>
<feature type="compositionally biased region" description="Acidic residues" evidence="20">
    <location>
        <begin position="223"/>
        <end position="248"/>
    </location>
</feature>
<feature type="transmembrane region" description="Helical" evidence="21">
    <location>
        <begin position="848"/>
        <end position="867"/>
    </location>
</feature>
<dbReference type="GeneTree" id="ENSGT00940000155171"/>
<keyword evidence="12" id="KW-0832">Ubl conjugation</keyword>
<protein>
    <recommendedName>
        <fullName evidence="17">E3 ubiquitin-protein ligase MARCHF6</fullName>
        <ecNumber evidence="4">2.3.2.27</ecNumber>
    </recommendedName>
    <alternativeName>
        <fullName evidence="19">Membrane-associated RING finger protein 6</fullName>
    </alternativeName>
    <alternativeName>
        <fullName evidence="18">Membrane-associated RING-CH protein VI</fullName>
    </alternativeName>
</protein>
<feature type="transmembrane region" description="Helical" evidence="21">
    <location>
        <begin position="675"/>
        <end position="699"/>
    </location>
</feature>
<evidence type="ECO:0000256" key="17">
    <source>
        <dbReference type="ARBA" id="ARBA00069012"/>
    </source>
</evidence>
<evidence type="ECO:0000256" key="2">
    <source>
        <dbReference type="ARBA" id="ARBA00004477"/>
    </source>
</evidence>
<evidence type="ECO:0000256" key="8">
    <source>
        <dbReference type="ARBA" id="ARBA00022771"/>
    </source>
</evidence>
<feature type="transmembrane region" description="Helical" evidence="21">
    <location>
        <begin position="480"/>
        <end position="502"/>
    </location>
</feature>
<dbReference type="GO" id="GO:0008270">
    <property type="term" value="F:zinc ion binding"/>
    <property type="evidence" value="ECO:0007669"/>
    <property type="project" value="UniProtKB-KW"/>
</dbReference>
<dbReference type="GO" id="GO:0045541">
    <property type="term" value="P:negative regulation of cholesterol biosynthetic process"/>
    <property type="evidence" value="ECO:0007669"/>
    <property type="project" value="Ensembl"/>
</dbReference>
<keyword evidence="24" id="KW-1185">Reference proteome</keyword>
<name>A0A8B9XS80_BOSMU</name>
<evidence type="ECO:0000313" key="23">
    <source>
        <dbReference type="Ensembl" id="ENSBGRP00000024622.1"/>
    </source>
</evidence>
<dbReference type="PANTHER" id="PTHR13145">
    <property type="entry name" value="SSM4 PROTEIN"/>
    <property type="match status" value="1"/>
</dbReference>
<evidence type="ECO:0000256" key="3">
    <source>
        <dbReference type="ARBA" id="ARBA00004906"/>
    </source>
</evidence>
<dbReference type="GO" id="GO:0031624">
    <property type="term" value="F:ubiquitin conjugating enzyme binding"/>
    <property type="evidence" value="ECO:0007669"/>
    <property type="project" value="Ensembl"/>
</dbReference>
<feature type="region of interest" description="Disordered" evidence="20">
    <location>
        <begin position="185"/>
        <end position="256"/>
    </location>
</feature>
<feature type="transmembrane region" description="Helical" evidence="21">
    <location>
        <begin position="720"/>
        <end position="743"/>
    </location>
</feature>
<dbReference type="GO" id="GO:1990381">
    <property type="term" value="F:ubiquitin-specific protease binding"/>
    <property type="evidence" value="ECO:0007669"/>
    <property type="project" value="Ensembl"/>
</dbReference>
<feature type="compositionally biased region" description="Low complexity" evidence="20">
    <location>
        <begin position="200"/>
        <end position="218"/>
    </location>
</feature>
<feature type="domain" description="RING-CH-type" evidence="22">
    <location>
        <begin position="1"/>
        <end position="62"/>
    </location>
</feature>
<sequence length="1055" mass="118839">MDTAEEDICRVCRSEGTPEKPLYHPCVCTGSIKFIHQECLVQWLKHSRKEYCELCKHRFAFTPIYSPDMPSRLPIQDIFAGLVTSIGTAIRYWFHYTLVAFAWLGVVPLTACRIYKCLFTGSVSSLLTLPLDMLSTDNLLADCLQGCFVVTCTLCAFISLVWLREQIVHGGAPIWLEHAAPPFNAAGHHQNEAPAGGNGAENVAPEQPANPPAENAVVGENPDAQDEQAEEEEEENEEEDDAGGEDAADANNGAQDDMNWNALEWDRAAEELTWERMLGLDGSLVFLEHVFWVVSLNTLFILVFAFCPYHIGHFSLVGLGFEEHVQASHFEGLITTIVGYILLAITLIICHGLATLVKFHRSRRLLGVCYIVVKVSLLVVVEIGVFPLICGWWLDICSLEMFDATLKDRELSFQSAPGTTMFLHWLVGMVYVFYFASFILLLREVLRPGVLWFLRNLNDPDFNPVQEMIHLPIYRHLRRFILSVIVFGSIVLLMLWLPIRIIKSLLPHFLPYNVMLYSDAPVSELSLELLLLQVVLPALLEQGHTRQWLKGLVRAWTVTAGYLLDLHSYLLGDQEENENSANQQVNNNQHARNNNAIPVVGEGLHAAHQAILQQGGPVGFQPYRRPLNFPLRIFLLIVFMCITLLIASLICLTLPVFAGRWLMSFWTGTAKIHELYTAACGLYVCWLTIRAVTVLVAWMPQGRRVIFQKVKEWSLMIMKTVIVAVLLAGVVPLLLGLLFELVIVAPLRVPLDQTPLFYPWQDWALGVLHAKIIAAITLMGPQWWLKTVIEQVYANGIRNIDLQYIVRKLAAPVISVLLLSLCVPYVIASGIVPLLGVTAEMQNLVHRRIYPFLLMVVVLMGILSFQVRQFKRLYEHIKNDKYFSALSRGDPLPVKDRIEMPMATQKTDTGLTQGLLKVLHKQCSHKEYVDLADLEQKWKNLCLPVEKFRALLQLDPCEDKIEWIKFLALGCSMLGGSLNTALKHLCEILTTDPEGGPARIPFGTFSYVYRYLSGLDSDIPESDTEAYLSSLKENAAARKNGMIGLSDFFVLKRKI</sequence>
<keyword evidence="5" id="KW-0808">Transferase</keyword>
<evidence type="ECO:0000256" key="10">
    <source>
        <dbReference type="ARBA" id="ARBA00022824"/>
    </source>
</evidence>
<comment type="pathway">
    <text evidence="3">Protein modification; protein ubiquitination.</text>
</comment>
<dbReference type="Gene3D" id="3.30.40.10">
    <property type="entry name" value="Zinc/RING finger domain, C3HC4 (zinc finger)"/>
    <property type="match status" value="1"/>
</dbReference>
<dbReference type="GO" id="GO:0043161">
    <property type="term" value="P:proteasome-mediated ubiquitin-dependent protein catabolic process"/>
    <property type="evidence" value="ECO:0007669"/>
    <property type="project" value="Ensembl"/>
</dbReference>
<feature type="transmembrane region" description="Helical" evidence="21">
    <location>
        <begin position="422"/>
        <end position="442"/>
    </location>
</feature>
<feature type="transmembrane region" description="Helical" evidence="21">
    <location>
        <begin position="522"/>
        <end position="540"/>
    </location>
</feature>
<dbReference type="SUPFAM" id="SSF57850">
    <property type="entry name" value="RING/U-box"/>
    <property type="match status" value="1"/>
</dbReference>
<reference evidence="23" key="2">
    <citation type="submission" date="2025-08" db="UniProtKB">
        <authorList>
            <consortium name="Ensembl"/>
        </authorList>
    </citation>
    <scope>IDENTIFICATION</scope>
</reference>
<keyword evidence="7" id="KW-0479">Metal-binding</keyword>
<evidence type="ECO:0000256" key="11">
    <source>
        <dbReference type="ARBA" id="ARBA00022833"/>
    </source>
</evidence>
<evidence type="ECO:0000256" key="5">
    <source>
        <dbReference type="ARBA" id="ARBA00022679"/>
    </source>
</evidence>
<comment type="subunit">
    <text evidence="16">Interacts with DIO2. Interacts with SQLE.</text>
</comment>
<dbReference type="Ensembl" id="ENSBGRT00000028398.1">
    <property type="protein sequence ID" value="ENSBGRP00000024622.1"/>
    <property type="gene ID" value="ENSBGRG00000013423.1"/>
</dbReference>
<keyword evidence="14" id="KW-0007">Acetylation</keyword>
<dbReference type="PROSITE" id="PS51292">
    <property type="entry name" value="ZF_RING_CH"/>
    <property type="match status" value="1"/>
</dbReference>
<dbReference type="AlphaFoldDB" id="A0A8B9XS80"/>
<dbReference type="GO" id="GO:0061630">
    <property type="term" value="F:ubiquitin protein ligase activity"/>
    <property type="evidence" value="ECO:0007669"/>
    <property type="project" value="UniProtKB-EC"/>
</dbReference>
<gene>
    <name evidence="23" type="primary">MARCHF6</name>
</gene>
<reference evidence="23" key="3">
    <citation type="submission" date="2025-09" db="UniProtKB">
        <authorList>
            <consortium name="Ensembl"/>
        </authorList>
    </citation>
    <scope>IDENTIFICATION</scope>
</reference>
<dbReference type="FunFam" id="3.30.40.10:FF:000096">
    <property type="entry name" value="E3 ubiquitin-protein ligase MARCH6"/>
    <property type="match status" value="1"/>
</dbReference>
<evidence type="ECO:0000256" key="7">
    <source>
        <dbReference type="ARBA" id="ARBA00022723"/>
    </source>
</evidence>
<dbReference type="InterPro" id="IPR056521">
    <property type="entry name" value="MARCHF6-like_C"/>
</dbReference>
<keyword evidence="10" id="KW-0256">Endoplasmic reticulum</keyword>
<evidence type="ECO:0000256" key="19">
    <source>
        <dbReference type="ARBA" id="ARBA00083917"/>
    </source>
</evidence>
<feature type="transmembrane region" description="Helical" evidence="21">
    <location>
        <begin position="633"/>
        <end position="655"/>
    </location>
</feature>
<evidence type="ECO:0000256" key="14">
    <source>
        <dbReference type="ARBA" id="ARBA00022990"/>
    </source>
</evidence>
<keyword evidence="9" id="KW-0833">Ubl conjugation pathway</keyword>
<dbReference type="Pfam" id="PF12906">
    <property type="entry name" value="RINGv"/>
    <property type="match status" value="1"/>
</dbReference>
<dbReference type="Proteomes" id="UP000694520">
    <property type="component" value="Chromosome 23"/>
</dbReference>
<keyword evidence="11" id="KW-0862">Zinc</keyword>
<feature type="transmembrane region" description="Helical" evidence="21">
    <location>
        <begin position="290"/>
        <end position="312"/>
    </location>
</feature>
<evidence type="ECO:0000256" key="6">
    <source>
        <dbReference type="ARBA" id="ARBA00022692"/>
    </source>
</evidence>
<evidence type="ECO:0000256" key="18">
    <source>
        <dbReference type="ARBA" id="ARBA00082010"/>
    </source>
</evidence>
<evidence type="ECO:0000256" key="13">
    <source>
        <dbReference type="ARBA" id="ARBA00022989"/>
    </source>
</evidence>
<comment type="subcellular location">
    <subcellularLocation>
        <location evidence="2">Endoplasmic reticulum membrane</location>
        <topology evidence="2">Multi-pass membrane protein</topology>
    </subcellularLocation>
</comment>
<keyword evidence="6 21" id="KW-0812">Transmembrane</keyword>
<feature type="transmembrane region" description="Helical" evidence="21">
    <location>
        <begin position="368"/>
        <end position="394"/>
    </location>
</feature>
<evidence type="ECO:0000256" key="4">
    <source>
        <dbReference type="ARBA" id="ARBA00012483"/>
    </source>
</evidence>
<evidence type="ECO:0000256" key="12">
    <source>
        <dbReference type="ARBA" id="ARBA00022843"/>
    </source>
</evidence>
<keyword evidence="8" id="KW-0863">Zinc-finger</keyword>